<evidence type="ECO:0000313" key="6">
    <source>
        <dbReference type="EMBL" id="KAE9226529.1"/>
    </source>
</evidence>
<dbReference type="Proteomes" id="UP000429523">
    <property type="component" value="Unassembled WGS sequence"/>
</dbReference>
<evidence type="ECO:0000313" key="2">
    <source>
        <dbReference type="EMBL" id="KAE9094980.1"/>
    </source>
</evidence>
<dbReference type="EMBL" id="QXGD01000740">
    <property type="protein sequence ID" value="KAE9226529.1"/>
    <property type="molecule type" value="Genomic_DNA"/>
</dbReference>
<accession>A0A6A3EWK0</accession>
<evidence type="ECO:0000313" key="4">
    <source>
        <dbReference type="EMBL" id="KAE9189767.1"/>
    </source>
</evidence>
<reference evidence="8 9" key="1">
    <citation type="submission" date="2018-08" db="EMBL/GenBank/DDBJ databases">
        <title>Genomic investigation of the strawberry pathogen Phytophthora fragariae indicates pathogenicity is determined by transcriptional variation in three key races.</title>
        <authorList>
            <person name="Adams T.M."/>
            <person name="Armitage A.D."/>
            <person name="Sobczyk M.K."/>
            <person name="Bates H.J."/>
            <person name="Dunwell J.M."/>
            <person name="Nellist C.F."/>
            <person name="Harrison R.J."/>
        </authorList>
    </citation>
    <scope>NUCLEOTIDE SEQUENCE [LARGE SCALE GENOMIC DNA]</scope>
    <source>
        <strain evidence="7 10">A4</strain>
        <strain evidence="6 11">BC-1</strain>
        <strain evidence="5 14">BC-23</strain>
        <strain evidence="4 9">NOV-27</strain>
        <strain evidence="3 12">NOV-5</strain>
        <strain evidence="2 13">NOV-71</strain>
        <strain evidence="1 8">NOV-9</strain>
    </source>
</reference>
<sequence>MTTMMTVLPAWASTPQCQASFCRCVSKLLTRMKMTPSTPQSSGICVIQRQIRSQS</sequence>
<evidence type="ECO:0000313" key="13">
    <source>
        <dbReference type="Proteomes" id="UP000441208"/>
    </source>
</evidence>
<dbReference type="Proteomes" id="UP000440732">
    <property type="component" value="Unassembled WGS sequence"/>
</dbReference>
<dbReference type="EMBL" id="QXGE01000644">
    <property type="protein sequence ID" value="KAE9306925.1"/>
    <property type="molecule type" value="Genomic_DNA"/>
</dbReference>
<dbReference type="EMBL" id="QXGF01000691">
    <property type="protein sequence ID" value="KAE8936747.1"/>
    <property type="molecule type" value="Genomic_DNA"/>
</dbReference>
<evidence type="ECO:0000313" key="8">
    <source>
        <dbReference type="Proteomes" id="UP000429523"/>
    </source>
</evidence>
<evidence type="ECO:0000313" key="10">
    <source>
        <dbReference type="Proteomes" id="UP000437068"/>
    </source>
</evidence>
<name>A0A6A3EWK0_9STRA</name>
<dbReference type="EMBL" id="QXGB01001500">
    <property type="protein sequence ID" value="KAE9189767.1"/>
    <property type="molecule type" value="Genomic_DNA"/>
</dbReference>
<dbReference type="Proteomes" id="UP000476176">
    <property type="component" value="Unassembled WGS sequence"/>
</dbReference>
<gene>
    <name evidence="7" type="ORF">PF001_g11878</name>
    <name evidence="6" type="ORF">PF002_g14102</name>
    <name evidence="5" type="ORF">PF004_g18551</name>
    <name evidence="4" type="ORF">PF005_g19514</name>
    <name evidence="3" type="ORF">PF006_g12459</name>
    <name evidence="2" type="ORF">PF007_g17568</name>
    <name evidence="1" type="ORF">PF009_g13331</name>
</gene>
<proteinExistence type="predicted"/>
<keyword evidence="9" id="KW-1185">Reference proteome</keyword>
<evidence type="ECO:0000313" key="1">
    <source>
        <dbReference type="EMBL" id="KAE8936747.1"/>
    </source>
</evidence>
<dbReference type="Proteomes" id="UP000437068">
    <property type="component" value="Unassembled WGS sequence"/>
</dbReference>
<organism evidence="1 8">
    <name type="scientific">Phytophthora fragariae</name>
    <dbReference type="NCBI Taxonomy" id="53985"/>
    <lineage>
        <taxon>Eukaryota</taxon>
        <taxon>Sar</taxon>
        <taxon>Stramenopiles</taxon>
        <taxon>Oomycota</taxon>
        <taxon>Peronosporomycetes</taxon>
        <taxon>Peronosporales</taxon>
        <taxon>Peronosporaceae</taxon>
        <taxon>Phytophthora</taxon>
    </lineage>
</organism>
<protein>
    <submittedName>
        <fullName evidence="1">Uncharacterized protein</fullName>
    </submittedName>
</protein>
<comment type="caution">
    <text evidence="1">The sequence shown here is derived from an EMBL/GenBank/DDBJ whole genome shotgun (WGS) entry which is preliminary data.</text>
</comment>
<dbReference type="EMBL" id="QXGC01001483">
    <property type="protein sequence ID" value="KAE9202001.1"/>
    <property type="molecule type" value="Genomic_DNA"/>
</dbReference>
<evidence type="ECO:0000313" key="3">
    <source>
        <dbReference type="EMBL" id="KAE9142418.1"/>
    </source>
</evidence>
<evidence type="ECO:0000313" key="12">
    <source>
        <dbReference type="Proteomes" id="UP000440732"/>
    </source>
</evidence>
<dbReference type="Proteomes" id="UP000433483">
    <property type="component" value="Unassembled WGS sequence"/>
</dbReference>
<dbReference type="EMBL" id="QXFZ01001196">
    <property type="protein sequence ID" value="KAE9094980.1"/>
    <property type="molecule type" value="Genomic_DNA"/>
</dbReference>
<dbReference type="Proteomes" id="UP000441208">
    <property type="component" value="Unassembled WGS sequence"/>
</dbReference>
<dbReference type="EMBL" id="QXGA01000702">
    <property type="protein sequence ID" value="KAE9142418.1"/>
    <property type="molecule type" value="Genomic_DNA"/>
</dbReference>
<evidence type="ECO:0000313" key="5">
    <source>
        <dbReference type="EMBL" id="KAE9202001.1"/>
    </source>
</evidence>
<evidence type="ECO:0000313" key="7">
    <source>
        <dbReference type="EMBL" id="KAE9306925.1"/>
    </source>
</evidence>
<evidence type="ECO:0000313" key="14">
    <source>
        <dbReference type="Proteomes" id="UP000476176"/>
    </source>
</evidence>
<dbReference type="Proteomes" id="UP000440367">
    <property type="component" value="Unassembled WGS sequence"/>
</dbReference>
<evidence type="ECO:0000313" key="11">
    <source>
        <dbReference type="Proteomes" id="UP000440367"/>
    </source>
</evidence>
<evidence type="ECO:0000313" key="9">
    <source>
        <dbReference type="Proteomes" id="UP000433483"/>
    </source>
</evidence>
<dbReference type="AlphaFoldDB" id="A0A6A3EWK0"/>